<dbReference type="Proteomes" id="UP000664144">
    <property type="component" value="Unassembled WGS sequence"/>
</dbReference>
<feature type="chain" id="PRO_5037082410" description="Lipoprotein" evidence="2">
    <location>
        <begin position="23"/>
        <end position="185"/>
    </location>
</feature>
<sequence>MRFFTMPLLAVALLWSVSSCNTTTDQPTTSPAAPTEPTGRTAAAASPSALHQANQEAPVSLAGETFRLKSFPLDNTAGEAPQVTIYLYPSQQPDSVLVGVDTEPSVLDPDQGTRLGVPKSAVLLFQTYYAGAGHHYYAVAEGNQLRVYRRKLEEATPENEHAARPPWQLFKTFGFFTSGARQLQP</sequence>
<evidence type="ECO:0000313" key="4">
    <source>
        <dbReference type="Proteomes" id="UP000664144"/>
    </source>
</evidence>
<dbReference type="AlphaFoldDB" id="A0A939EWN1"/>
<proteinExistence type="predicted"/>
<keyword evidence="2" id="KW-0732">Signal</keyword>
<evidence type="ECO:0000313" key="3">
    <source>
        <dbReference type="EMBL" id="MBO0358564.1"/>
    </source>
</evidence>
<feature type="region of interest" description="Disordered" evidence="1">
    <location>
        <begin position="22"/>
        <end position="55"/>
    </location>
</feature>
<dbReference type="EMBL" id="JAFLQZ010000006">
    <property type="protein sequence ID" value="MBO0358564.1"/>
    <property type="molecule type" value="Genomic_DNA"/>
</dbReference>
<organism evidence="3 4">
    <name type="scientific">Hymenobacter telluris</name>
    <dbReference type="NCBI Taxonomy" id="2816474"/>
    <lineage>
        <taxon>Bacteria</taxon>
        <taxon>Pseudomonadati</taxon>
        <taxon>Bacteroidota</taxon>
        <taxon>Cytophagia</taxon>
        <taxon>Cytophagales</taxon>
        <taxon>Hymenobacteraceae</taxon>
        <taxon>Hymenobacter</taxon>
    </lineage>
</organism>
<dbReference type="RefSeq" id="WP_206984495.1">
    <property type="nucleotide sequence ID" value="NZ_JAFLQZ010000006.1"/>
</dbReference>
<feature type="signal peptide" evidence="2">
    <location>
        <begin position="1"/>
        <end position="22"/>
    </location>
</feature>
<gene>
    <name evidence="3" type="ORF">J0X19_11460</name>
</gene>
<feature type="compositionally biased region" description="Low complexity" evidence="1">
    <location>
        <begin position="27"/>
        <end position="49"/>
    </location>
</feature>
<dbReference type="PROSITE" id="PS51257">
    <property type="entry name" value="PROKAR_LIPOPROTEIN"/>
    <property type="match status" value="1"/>
</dbReference>
<evidence type="ECO:0000256" key="2">
    <source>
        <dbReference type="SAM" id="SignalP"/>
    </source>
</evidence>
<reference evidence="3" key="1">
    <citation type="submission" date="2021-03" db="EMBL/GenBank/DDBJ databases">
        <authorList>
            <person name="Kim M.K."/>
        </authorList>
    </citation>
    <scope>NUCLEOTIDE SEQUENCE</scope>
    <source>
        <strain evidence="3">BT186</strain>
    </source>
</reference>
<comment type="caution">
    <text evidence="3">The sequence shown here is derived from an EMBL/GenBank/DDBJ whole genome shotgun (WGS) entry which is preliminary data.</text>
</comment>
<evidence type="ECO:0000256" key="1">
    <source>
        <dbReference type="SAM" id="MobiDB-lite"/>
    </source>
</evidence>
<name>A0A939EWN1_9BACT</name>
<keyword evidence="4" id="KW-1185">Reference proteome</keyword>
<evidence type="ECO:0008006" key="5">
    <source>
        <dbReference type="Google" id="ProtNLM"/>
    </source>
</evidence>
<protein>
    <recommendedName>
        <fullName evidence="5">Lipoprotein</fullName>
    </recommendedName>
</protein>
<accession>A0A939EWN1</accession>